<organism evidence="3 4">
    <name type="scientific">Arcticibacterium luteifluviistationis</name>
    <dbReference type="NCBI Taxonomy" id="1784714"/>
    <lineage>
        <taxon>Bacteria</taxon>
        <taxon>Pseudomonadati</taxon>
        <taxon>Bacteroidota</taxon>
        <taxon>Cytophagia</taxon>
        <taxon>Cytophagales</taxon>
        <taxon>Leadbetterellaceae</taxon>
        <taxon>Arcticibacterium</taxon>
    </lineage>
</organism>
<dbReference type="InterPro" id="IPR042106">
    <property type="entry name" value="Nuo/plastoQ_OxRdtase_6_NuoJ"/>
</dbReference>
<keyword evidence="2" id="KW-0874">Quinone</keyword>
<comment type="subcellular location">
    <subcellularLocation>
        <location evidence="2">Cell membrane</location>
        <topology evidence="2">Multi-pass membrane protein</topology>
    </subcellularLocation>
</comment>
<dbReference type="Proteomes" id="UP000249873">
    <property type="component" value="Chromosome"/>
</dbReference>
<dbReference type="GO" id="GO:0048038">
    <property type="term" value="F:quinone binding"/>
    <property type="evidence" value="ECO:0007669"/>
    <property type="project" value="UniProtKB-UniRule"/>
</dbReference>
<dbReference type="EMBL" id="CP029480">
    <property type="protein sequence ID" value="AWW00442.1"/>
    <property type="molecule type" value="Genomic_DNA"/>
</dbReference>
<comment type="function">
    <text evidence="2">NDH-1 shuttles electrons from NADH, via FMN and iron-sulfur (Fe-S) centers, to quinones in the respiratory chain. Couples the redox reaction to proton translocation (for every two electrons transferred, four hydrogen ions are translocated across the cytoplasmic membrane), and thus conserves the redox energy in a proton gradient.</text>
</comment>
<keyword evidence="2" id="KW-1003">Cell membrane</keyword>
<dbReference type="Gene3D" id="1.20.120.1200">
    <property type="entry name" value="NADH-ubiquinone/plastoquinone oxidoreductase chain 6, subunit NuoJ"/>
    <property type="match status" value="1"/>
</dbReference>
<accession>A0A2Z4GGX3</accession>
<sequence length="178" mass="19131">MEVFEEILEADLLAQIVFGIFALITLGGAAYLFFTKNILFGAYGLLTSLLGVAGLFLMAHAEFIAVSQIMIYVGGVLILILFGIMLSANSRNKGDALRVINVNKLLSLLIAFAISAGLGLMIFNLKMAKGAESYGEVNHINALGMHLMTSHVVLLEMIGVLLLVVLIGASYIAKREKL</sequence>
<dbReference type="PANTHER" id="PTHR33269:SF17">
    <property type="entry name" value="NADH-UBIQUINONE OXIDOREDUCTASE CHAIN 6"/>
    <property type="match status" value="1"/>
</dbReference>
<keyword evidence="4" id="KW-1185">Reference proteome</keyword>
<feature type="transmembrane region" description="Helical" evidence="2">
    <location>
        <begin position="65"/>
        <end position="84"/>
    </location>
</feature>
<comment type="similarity">
    <text evidence="1 2">Belongs to the complex I subunit 6 family.</text>
</comment>
<protein>
    <recommendedName>
        <fullName evidence="2">NADH-quinone oxidoreductase subunit J</fullName>
        <ecNumber evidence="2">7.1.1.-</ecNumber>
    </recommendedName>
</protein>
<dbReference type="AlphaFoldDB" id="A0A2Z4GGX3"/>
<evidence type="ECO:0000256" key="2">
    <source>
        <dbReference type="RuleBase" id="RU004429"/>
    </source>
</evidence>
<dbReference type="EC" id="7.1.1.-" evidence="2"/>
<keyword evidence="2" id="KW-0520">NAD</keyword>
<evidence type="ECO:0000256" key="1">
    <source>
        <dbReference type="ARBA" id="ARBA00005698"/>
    </source>
</evidence>
<evidence type="ECO:0000313" key="4">
    <source>
        <dbReference type="Proteomes" id="UP000249873"/>
    </source>
</evidence>
<dbReference type="GO" id="GO:0005886">
    <property type="term" value="C:plasma membrane"/>
    <property type="evidence" value="ECO:0007669"/>
    <property type="project" value="UniProtKB-SubCell"/>
</dbReference>
<comment type="catalytic activity">
    <reaction evidence="2">
        <text>a quinone + NADH + 5 H(+)(in) = a quinol + NAD(+) + 4 H(+)(out)</text>
        <dbReference type="Rhea" id="RHEA:57888"/>
        <dbReference type="ChEBI" id="CHEBI:15378"/>
        <dbReference type="ChEBI" id="CHEBI:24646"/>
        <dbReference type="ChEBI" id="CHEBI:57540"/>
        <dbReference type="ChEBI" id="CHEBI:57945"/>
        <dbReference type="ChEBI" id="CHEBI:132124"/>
    </reaction>
</comment>
<dbReference type="RefSeq" id="WP_111373808.1">
    <property type="nucleotide sequence ID" value="NZ_CP029480.1"/>
</dbReference>
<dbReference type="InterPro" id="IPR001457">
    <property type="entry name" value="NADH_UbQ/plastoQ_OxRdtase_su6"/>
</dbReference>
<gene>
    <name evidence="3" type="ORF">DJ013_20585</name>
</gene>
<dbReference type="PANTHER" id="PTHR33269">
    <property type="entry name" value="NADH-UBIQUINONE OXIDOREDUCTASE CHAIN 6"/>
    <property type="match status" value="1"/>
</dbReference>
<keyword evidence="2" id="KW-0812">Transmembrane</keyword>
<dbReference type="KEGG" id="als:DJ013_20585"/>
<reference evidence="3 4" key="1">
    <citation type="submission" date="2018-05" db="EMBL/GenBank/DDBJ databases">
        <title>Complete genome sequence of Arcticibacterium luteifluviistationis SM1504T, a cytophagaceae bacterium isolated from Arctic surface seawater.</title>
        <authorList>
            <person name="Li Y."/>
            <person name="Qin Q.-L."/>
        </authorList>
    </citation>
    <scope>NUCLEOTIDE SEQUENCE [LARGE SCALE GENOMIC DNA]</scope>
    <source>
        <strain evidence="3 4">SM1504</strain>
    </source>
</reference>
<dbReference type="OrthoDB" id="981464at2"/>
<name>A0A2Z4GGX3_9BACT</name>
<feature type="transmembrane region" description="Helical" evidence="2">
    <location>
        <begin position="12"/>
        <end position="33"/>
    </location>
</feature>
<keyword evidence="2" id="KW-1133">Transmembrane helix</keyword>
<feature type="transmembrane region" description="Helical" evidence="2">
    <location>
        <begin position="105"/>
        <end position="125"/>
    </location>
</feature>
<dbReference type="GO" id="GO:0008137">
    <property type="term" value="F:NADH dehydrogenase (ubiquinone) activity"/>
    <property type="evidence" value="ECO:0007669"/>
    <property type="project" value="UniProtKB-UniRule"/>
</dbReference>
<evidence type="ECO:0000313" key="3">
    <source>
        <dbReference type="EMBL" id="AWW00442.1"/>
    </source>
</evidence>
<feature type="transmembrane region" description="Helical" evidence="2">
    <location>
        <begin position="40"/>
        <end position="59"/>
    </location>
</feature>
<keyword evidence="2" id="KW-0472">Membrane</keyword>
<dbReference type="Pfam" id="PF00499">
    <property type="entry name" value="Oxidored_q3"/>
    <property type="match status" value="1"/>
</dbReference>
<proteinExistence type="inferred from homology"/>
<feature type="transmembrane region" description="Helical" evidence="2">
    <location>
        <begin position="152"/>
        <end position="173"/>
    </location>
</feature>